<reference evidence="9 10" key="1">
    <citation type="submission" date="2020-08" db="EMBL/GenBank/DDBJ databases">
        <title>Plant Genome Project.</title>
        <authorList>
            <person name="Zhang R.-G."/>
        </authorList>
    </citation>
    <scope>NUCLEOTIDE SEQUENCE [LARGE SCALE GENOMIC DNA]</scope>
    <source>
        <tissue evidence="9">Rhizome</tissue>
    </source>
</reference>
<dbReference type="GO" id="GO:0048046">
    <property type="term" value="C:apoplast"/>
    <property type="evidence" value="ECO:0007669"/>
    <property type="project" value="InterPro"/>
</dbReference>
<comment type="catalytic activity">
    <reaction evidence="6">
        <text>breaks a beta-(1-&gt;4) bond in the backbone of a xyloglucan and transfers the xyloglucanyl segment on to O-4 of the non-reducing terminal glucose residue of an acceptor, which can be a xyloglucan or an oligosaccharide of xyloglucan.</text>
        <dbReference type="EC" id="2.4.1.207"/>
    </reaction>
</comment>
<evidence type="ECO:0000256" key="6">
    <source>
        <dbReference type="ARBA" id="ARBA00034022"/>
    </source>
</evidence>
<keyword evidence="10" id="KW-1185">Reference proteome</keyword>
<dbReference type="Pfam" id="PF06955">
    <property type="entry name" value="XET_C"/>
    <property type="match status" value="1"/>
</dbReference>
<keyword evidence="2" id="KW-0808">Transferase</keyword>
<sequence>MTSTRQSSYENSSYSNPPPPAAKARGKNSVFDSWVGCESLERAYACDKRVRAIKLLTLQLCQLARRQRRTAGLHTRHHGIGSSLDSGLLSGDSDGTQPGINPFDGPTWNYLSAFQQRLLRPVWQGIHCSRRSLHPRSFLQSPRLIVVFDSRIGSMDVRNGSLVWLVMAVWVSVSALRAQSSKFDELVQPSWATDHVIHDGELLKLKLDNSSGWGSSIFFLHSITLCTDAEASGGYSYLICMVSGSGFASKSKYLFGKVTAELKLVEGDSAGTVTAFYMSSEGANHHEFDFEFLGNRTGEPYLVQTNLYINGVGNREQRMDLWFDPTTDFHAYSILWNPQQVVFLVDDTPIRVLSNRAASRSGIAFPGDQPMGVYSSIWNADDWATEGGRVKTDWSHAPFVATFRSLRIDGCEWAPGAEVAAELRRCSASEQGKEGRYWWKEKEMEVLTVHQSHQLIWARANHLVYDYCSDPGRFPSQPPECNK</sequence>
<dbReference type="EC" id="2.4.1.207" evidence="1"/>
<evidence type="ECO:0000256" key="7">
    <source>
        <dbReference type="SAM" id="MobiDB-lite"/>
    </source>
</evidence>
<dbReference type="CDD" id="cd02176">
    <property type="entry name" value="GH16_XET"/>
    <property type="match status" value="1"/>
</dbReference>
<evidence type="ECO:0000313" key="10">
    <source>
        <dbReference type="Proteomes" id="UP000734854"/>
    </source>
</evidence>
<dbReference type="InterPro" id="IPR044791">
    <property type="entry name" value="Beta-glucanase/XTH"/>
</dbReference>
<protein>
    <recommendedName>
        <fullName evidence="1">xyloglucan:xyloglucosyl transferase</fullName>
        <ecNumber evidence="1">2.4.1.207</ecNumber>
    </recommendedName>
</protein>
<dbReference type="InterPro" id="IPR013320">
    <property type="entry name" value="ConA-like_dom_sf"/>
</dbReference>
<dbReference type="GO" id="GO:0004553">
    <property type="term" value="F:hydrolase activity, hydrolyzing O-glycosyl compounds"/>
    <property type="evidence" value="ECO:0007669"/>
    <property type="project" value="InterPro"/>
</dbReference>
<dbReference type="Gene3D" id="2.60.120.200">
    <property type="match status" value="1"/>
</dbReference>
<gene>
    <name evidence="9" type="ORF">ZIOFF_039005</name>
</gene>
<keyword evidence="5" id="KW-0326">Glycosidase</keyword>
<feature type="domain" description="GH16" evidence="8">
    <location>
        <begin position="12"/>
        <end position="403"/>
    </location>
</feature>
<dbReference type="InterPro" id="IPR000757">
    <property type="entry name" value="Beta-glucanase-like"/>
</dbReference>
<evidence type="ECO:0000259" key="8">
    <source>
        <dbReference type="PROSITE" id="PS51762"/>
    </source>
</evidence>
<dbReference type="GO" id="GO:0042546">
    <property type="term" value="P:cell wall biogenesis"/>
    <property type="evidence" value="ECO:0007669"/>
    <property type="project" value="InterPro"/>
</dbReference>
<keyword evidence="4" id="KW-1015">Disulfide bond</keyword>
<feature type="region of interest" description="Disordered" evidence="7">
    <location>
        <begin position="1"/>
        <end position="26"/>
    </location>
</feature>
<dbReference type="PANTHER" id="PTHR31062">
    <property type="entry name" value="XYLOGLUCAN ENDOTRANSGLUCOSYLASE/HYDROLASE PROTEIN 8-RELATED"/>
    <property type="match status" value="1"/>
</dbReference>
<evidence type="ECO:0000256" key="1">
    <source>
        <dbReference type="ARBA" id="ARBA00012152"/>
    </source>
</evidence>
<dbReference type="Pfam" id="PF00722">
    <property type="entry name" value="Glyco_hydro_16"/>
    <property type="match status" value="1"/>
</dbReference>
<accession>A0A8J5G1K1</accession>
<dbReference type="GO" id="GO:0016762">
    <property type="term" value="F:xyloglucan:xyloglucosyl transferase activity"/>
    <property type="evidence" value="ECO:0007669"/>
    <property type="project" value="UniProtKB-EC"/>
</dbReference>
<dbReference type="EMBL" id="JACMSC010000011">
    <property type="protein sequence ID" value="KAG6499248.1"/>
    <property type="molecule type" value="Genomic_DNA"/>
</dbReference>
<comment type="caution">
    <text evidence="9">The sequence shown here is derived from an EMBL/GenBank/DDBJ whole genome shotgun (WGS) entry which is preliminary data.</text>
</comment>
<keyword evidence="3" id="KW-0378">Hydrolase</keyword>
<evidence type="ECO:0000313" key="9">
    <source>
        <dbReference type="EMBL" id="KAG6499248.1"/>
    </source>
</evidence>
<evidence type="ECO:0000256" key="5">
    <source>
        <dbReference type="ARBA" id="ARBA00023295"/>
    </source>
</evidence>
<dbReference type="Proteomes" id="UP000734854">
    <property type="component" value="Unassembled WGS sequence"/>
</dbReference>
<evidence type="ECO:0000256" key="3">
    <source>
        <dbReference type="ARBA" id="ARBA00022801"/>
    </source>
</evidence>
<proteinExistence type="predicted"/>
<evidence type="ECO:0000256" key="2">
    <source>
        <dbReference type="ARBA" id="ARBA00022679"/>
    </source>
</evidence>
<dbReference type="AlphaFoldDB" id="A0A8J5G1K1"/>
<dbReference type="InterPro" id="IPR010713">
    <property type="entry name" value="XET_C"/>
</dbReference>
<name>A0A8J5G1K1_ZINOF</name>
<dbReference type="InterPro" id="IPR016455">
    <property type="entry name" value="XTH"/>
</dbReference>
<dbReference type="SUPFAM" id="SSF49899">
    <property type="entry name" value="Concanavalin A-like lectins/glucanases"/>
    <property type="match status" value="1"/>
</dbReference>
<evidence type="ECO:0000256" key="4">
    <source>
        <dbReference type="ARBA" id="ARBA00023157"/>
    </source>
</evidence>
<dbReference type="GO" id="GO:0010411">
    <property type="term" value="P:xyloglucan metabolic process"/>
    <property type="evidence" value="ECO:0007669"/>
    <property type="project" value="InterPro"/>
</dbReference>
<organism evidence="9 10">
    <name type="scientific">Zingiber officinale</name>
    <name type="common">Ginger</name>
    <name type="synonym">Amomum zingiber</name>
    <dbReference type="NCBI Taxonomy" id="94328"/>
    <lineage>
        <taxon>Eukaryota</taxon>
        <taxon>Viridiplantae</taxon>
        <taxon>Streptophyta</taxon>
        <taxon>Embryophyta</taxon>
        <taxon>Tracheophyta</taxon>
        <taxon>Spermatophyta</taxon>
        <taxon>Magnoliopsida</taxon>
        <taxon>Liliopsida</taxon>
        <taxon>Zingiberales</taxon>
        <taxon>Zingiberaceae</taxon>
        <taxon>Zingiber</taxon>
    </lineage>
</organism>
<dbReference type="PROSITE" id="PS51762">
    <property type="entry name" value="GH16_2"/>
    <property type="match status" value="1"/>
</dbReference>